<protein>
    <submittedName>
        <fullName evidence="2">Uncharacterized protein</fullName>
    </submittedName>
</protein>
<gene>
    <name evidence="2" type="ORF">TRSC58_07546</name>
</gene>
<feature type="region of interest" description="Disordered" evidence="1">
    <location>
        <begin position="23"/>
        <end position="79"/>
    </location>
</feature>
<keyword evidence="3" id="KW-1185">Reference proteome</keyword>
<dbReference type="VEuPathDB" id="TriTrypDB:TRSC58_07546"/>
<evidence type="ECO:0000256" key="1">
    <source>
        <dbReference type="SAM" id="MobiDB-lite"/>
    </source>
</evidence>
<name>A0A061IRK4_TRYRA</name>
<comment type="caution">
    <text evidence="2">The sequence shown here is derived from an EMBL/GenBank/DDBJ whole genome shotgun (WGS) entry which is preliminary data.</text>
</comment>
<evidence type="ECO:0000313" key="2">
    <source>
        <dbReference type="EMBL" id="ESL04903.1"/>
    </source>
</evidence>
<accession>A0A061IRK4</accession>
<dbReference type="EMBL" id="AUPL01008067">
    <property type="protein sequence ID" value="ESL04903.1"/>
    <property type="molecule type" value="Genomic_DNA"/>
</dbReference>
<reference evidence="2 3" key="1">
    <citation type="submission" date="2013-07" db="EMBL/GenBank/DDBJ databases">
        <authorList>
            <person name="Stoco P.H."/>
            <person name="Wagner G."/>
            <person name="Gerber A."/>
            <person name="Zaha A."/>
            <person name="Thompson C."/>
            <person name="Bartholomeu D.C."/>
            <person name="Luckemeyer D.D."/>
            <person name="Bahia D."/>
            <person name="Loreto E."/>
            <person name="Prestes E.B."/>
            <person name="Lima F.M."/>
            <person name="Rodrigues-Luiz G."/>
            <person name="Vallejo G.A."/>
            <person name="Filho J.F."/>
            <person name="Monteiro K.M."/>
            <person name="Tyler K.M."/>
            <person name="de Almeida L.G."/>
            <person name="Ortiz M.F."/>
            <person name="Siervo M.A."/>
            <person name="de Moraes M.H."/>
            <person name="Cunha O.L."/>
            <person name="Mendonca-Neto R."/>
            <person name="Silva R."/>
            <person name="Teixeira S.M."/>
            <person name="Murta S.M."/>
            <person name="Sincero T.C."/>
            <person name="Mendes T.A."/>
            <person name="Urmenyi T.P."/>
            <person name="Silva V.G."/>
            <person name="da Rocha W.D."/>
            <person name="Andersson B."/>
            <person name="Romanha A.J."/>
            <person name="Steindel M."/>
            <person name="de Vasconcelos A.T."/>
            <person name="Grisard E.C."/>
        </authorList>
    </citation>
    <scope>NUCLEOTIDE SEQUENCE [LARGE SCALE GENOMIC DNA]</scope>
    <source>
        <strain evidence="2 3">SC58</strain>
    </source>
</reference>
<sequence length="79" mass="8930">MTEWCDGSPHGYLLTHVCVPPAPTPSPPPRTFTHGDCSGRERERKRVRVGVHSPITHQRRPIISSQNYTYHAPPPPFFS</sequence>
<dbReference type="AlphaFoldDB" id="A0A061IRK4"/>
<evidence type="ECO:0000313" key="3">
    <source>
        <dbReference type="Proteomes" id="UP000031737"/>
    </source>
</evidence>
<proteinExistence type="predicted"/>
<dbReference type="Proteomes" id="UP000031737">
    <property type="component" value="Unassembled WGS sequence"/>
</dbReference>
<organism evidence="2 3">
    <name type="scientific">Trypanosoma rangeli SC58</name>
    <dbReference type="NCBI Taxonomy" id="429131"/>
    <lineage>
        <taxon>Eukaryota</taxon>
        <taxon>Discoba</taxon>
        <taxon>Euglenozoa</taxon>
        <taxon>Kinetoplastea</taxon>
        <taxon>Metakinetoplastina</taxon>
        <taxon>Trypanosomatida</taxon>
        <taxon>Trypanosomatidae</taxon>
        <taxon>Trypanosoma</taxon>
        <taxon>Herpetosoma</taxon>
    </lineage>
</organism>